<evidence type="ECO:0000256" key="3">
    <source>
        <dbReference type="ARBA" id="ARBA00022516"/>
    </source>
</evidence>
<keyword evidence="3" id="KW-0444">Lipid biosynthesis</keyword>
<evidence type="ECO:0000256" key="7">
    <source>
        <dbReference type="ARBA" id="ARBA00022989"/>
    </source>
</evidence>
<evidence type="ECO:0000313" key="13">
    <source>
        <dbReference type="Proteomes" id="UP001497623"/>
    </source>
</evidence>
<name>A0AAV2QFN5_MEGNR</name>
<comment type="caution">
    <text evidence="12">The sequence shown here is derived from an EMBL/GenBank/DDBJ whole genome shotgun (WGS) entry which is preliminary data.</text>
</comment>
<keyword evidence="9 11" id="KW-0472">Membrane</keyword>
<keyword evidence="13" id="KW-1185">Reference proteome</keyword>
<feature type="transmembrane region" description="Helical" evidence="11">
    <location>
        <begin position="35"/>
        <end position="56"/>
    </location>
</feature>
<accession>A0AAV2QFN5</accession>
<evidence type="ECO:0000256" key="4">
    <source>
        <dbReference type="ARBA" id="ARBA00022679"/>
    </source>
</evidence>
<dbReference type="GO" id="GO:0004144">
    <property type="term" value="F:diacylglycerol O-acyltransferase activity"/>
    <property type="evidence" value="ECO:0007669"/>
    <property type="project" value="TreeGrafter"/>
</dbReference>
<comment type="similarity">
    <text evidence="2 11">Belongs to the diacylglycerol acyltransferase family.</text>
</comment>
<evidence type="ECO:0000256" key="6">
    <source>
        <dbReference type="ARBA" id="ARBA00022824"/>
    </source>
</evidence>
<comment type="caution">
    <text evidence="11">Lacks conserved residue(s) required for the propagation of feature annotation.</text>
</comment>
<keyword evidence="8" id="KW-0443">Lipid metabolism</keyword>
<keyword evidence="4 11" id="KW-0808">Transferase</keyword>
<keyword evidence="7 11" id="KW-1133">Transmembrane helix</keyword>
<evidence type="ECO:0000256" key="8">
    <source>
        <dbReference type="ARBA" id="ARBA00023098"/>
    </source>
</evidence>
<keyword evidence="5 11" id="KW-0812">Transmembrane</keyword>
<gene>
    <name evidence="12" type="ORF">MNOR_LOCUS10729</name>
</gene>
<dbReference type="AlphaFoldDB" id="A0AAV2QFN5"/>
<evidence type="ECO:0000256" key="5">
    <source>
        <dbReference type="ARBA" id="ARBA00022692"/>
    </source>
</evidence>
<feature type="non-terminal residue" evidence="12">
    <location>
        <position position="302"/>
    </location>
</feature>
<sequence length="302" mass="33839">MAEFSGHNTGCVEFLGLKMAPLNIPIQRRLQTASVFAWVATILFAGWAFLLLLIYLGFFTNYWWLSLAYLTWYYGDRAAPHKGGGRRRRWLGALSVWRHFANYFPMEVIKTAELPPDKNYILAYHPHGVMALGTTAIITEGAGFSQIIKTSKLYPAQNNIVIYYPHGFLGLLSMEGAEEVLRIHPDSGKAIVVVPGGSQETLESRPGKASLVLKNKAGFIKMALKHGASLVPVYGFGETDVYDQNVYPDTSLVRKFQRLLNRFLGFSPVIIKGRGIFQYSWGVLPRRKPINIVVMAILDVNI</sequence>
<dbReference type="GO" id="GO:0005789">
    <property type="term" value="C:endoplasmic reticulum membrane"/>
    <property type="evidence" value="ECO:0007669"/>
    <property type="project" value="UniProtKB-SubCell"/>
</dbReference>
<keyword evidence="10" id="KW-0012">Acyltransferase</keyword>
<reference evidence="12 13" key="1">
    <citation type="submission" date="2024-05" db="EMBL/GenBank/DDBJ databases">
        <authorList>
            <person name="Wallberg A."/>
        </authorList>
    </citation>
    <scope>NUCLEOTIDE SEQUENCE [LARGE SCALE GENOMIC DNA]</scope>
</reference>
<dbReference type="PANTHER" id="PTHR12317">
    <property type="entry name" value="DIACYLGLYCEROL O-ACYLTRANSFERASE"/>
    <property type="match status" value="1"/>
</dbReference>
<dbReference type="InterPro" id="IPR007130">
    <property type="entry name" value="DAGAT"/>
</dbReference>
<dbReference type="EMBL" id="CAXKWB010005498">
    <property type="protein sequence ID" value="CAL4078709.1"/>
    <property type="molecule type" value="Genomic_DNA"/>
</dbReference>
<comment type="subcellular location">
    <subcellularLocation>
        <location evidence="1 11">Endoplasmic reticulum membrane</location>
        <topology evidence="1 11">Multi-pass membrane protein</topology>
    </subcellularLocation>
</comment>
<dbReference type="GO" id="GO:0019432">
    <property type="term" value="P:triglyceride biosynthetic process"/>
    <property type="evidence" value="ECO:0007669"/>
    <property type="project" value="TreeGrafter"/>
</dbReference>
<evidence type="ECO:0000256" key="2">
    <source>
        <dbReference type="ARBA" id="ARBA00005420"/>
    </source>
</evidence>
<evidence type="ECO:0000256" key="11">
    <source>
        <dbReference type="RuleBase" id="RU367023"/>
    </source>
</evidence>
<proteinExistence type="inferred from homology"/>
<dbReference type="EC" id="2.3.1.-" evidence="11"/>
<dbReference type="PANTHER" id="PTHR12317:SF79">
    <property type="entry name" value="ACYLTRANSFERASE"/>
    <property type="match status" value="1"/>
</dbReference>
<dbReference type="Pfam" id="PF03982">
    <property type="entry name" value="DAGAT"/>
    <property type="match status" value="1"/>
</dbReference>
<organism evidence="12 13">
    <name type="scientific">Meganyctiphanes norvegica</name>
    <name type="common">Northern krill</name>
    <name type="synonym">Thysanopoda norvegica</name>
    <dbReference type="NCBI Taxonomy" id="48144"/>
    <lineage>
        <taxon>Eukaryota</taxon>
        <taxon>Metazoa</taxon>
        <taxon>Ecdysozoa</taxon>
        <taxon>Arthropoda</taxon>
        <taxon>Crustacea</taxon>
        <taxon>Multicrustacea</taxon>
        <taxon>Malacostraca</taxon>
        <taxon>Eumalacostraca</taxon>
        <taxon>Eucarida</taxon>
        <taxon>Euphausiacea</taxon>
        <taxon>Euphausiidae</taxon>
        <taxon>Meganyctiphanes</taxon>
    </lineage>
</organism>
<dbReference type="Proteomes" id="UP001497623">
    <property type="component" value="Unassembled WGS sequence"/>
</dbReference>
<protein>
    <recommendedName>
        <fullName evidence="11">Acyltransferase</fullName>
        <ecNumber evidence="11">2.3.1.-</ecNumber>
    </recommendedName>
</protein>
<evidence type="ECO:0000256" key="1">
    <source>
        <dbReference type="ARBA" id="ARBA00004477"/>
    </source>
</evidence>
<keyword evidence="6 11" id="KW-0256">Endoplasmic reticulum</keyword>
<evidence type="ECO:0000256" key="9">
    <source>
        <dbReference type="ARBA" id="ARBA00023136"/>
    </source>
</evidence>
<evidence type="ECO:0000256" key="10">
    <source>
        <dbReference type="ARBA" id="ARBA00023315"/>
    </source>
</evidence>
<evidence type="ECO:0000313" key="12">
    <source>
        <dbReference type="EMBL" id="CAL4078709.1"/>
    </source>
</evidence>